<evidence type="ECO:0000313" key="3">
    <source>
        <dbReference type="EMBL" id="NMQ05267.1"/>
    </source>
</evidence>
<comment type="similarity">
    <text evidence="1">Belongs to the bacterial histone-like protein family.</text>
</comment>
<keyword evidence="4" id="KW-1185">Reference proteome</keyword>
<evidence type="ECO:0000256" key="1">
    <source>
        <dbReference type="ARBA" id="ARBA00010529"/>
    </source>
</evidence>
<gene>
    <name evidence="3" type="ORF">E4Q08_08285</name>
</gene>
<organism evidence="3 4">
    <name type="scientific">Candidatus Accumulibacter contiguus</name>
    <dbReference type="NCBI Taxonomy" id="2954381"/>
    <lineage>
        <taxon>Bacteria</taxon>
        <taxon>Pseudomonadati</taxon>
        <taxon>Pseudomonadota</taxon>
        <taxon>Betaproteobacteria</taxon>
        <taxon>Candidatus Accumulibacter</taxon>
    </lineage>
</organism>
<evidence type="ECO:0000313" key="4">
    <source>
        <dbReference type="Proteomes" id="UP000886469"/>
    </source>
</evidence>
<evidence type="ECO:0000256" key="2">
    <source>
        <dbReference type="ARBA" id="ARBA00023125"/>
    </source>
</evidence>
<dbReference type="InterPro" id="IPR000119">
    <property type="entry name" value="Hist_DNA-bd"/>
</dbReference>
<reference evidence="3" key="1">
    <citation type="submission" date="2019-03" db="EMBL/GenBank/DDBJ databases">
        <title>Metabolic reconstructions from genomes of highly enriched 'Candidatus Accumulibacter' and 'Candidatus Competibacter' bioreactor populations.</title>
        <authorList>
            <person name="Annavajhala M.K."/>
            <person name="Welles L."/>
            <person name="Abbas B."/>
            <person name="Sorokin D."/>
            <person name="Park H."/>
            <person name="Van Loosdrecht M."/>
            <person name="Chandran K."/>
        </authorList>
    </citation>
    <scope>NUCLEOTIDE SEQUENCE</scope>
    <source>
        <strain evidence="3">SBR_L</strain>
    </source>
</reference>
<dbReference type="SUPFAM" id="SSF47729">
    <property type="entry name" value="IHF-like DNA-binding proteins"/>
    <property type="match status" value="1"/>
</dbReference>
<keyword evidence="2" id="KW-0238">DNA-binding</keyword>
<dbReference type="RefSeq" id="WP_169070032.1">
    <property type="nucleotide sequence ID" value="NZ_SPMX01000018.1"/>
</dbReference>
<evidence type="ECO:0008006" key="5">
    <source>
        <dbReference type="Google" id="ProtNLM"/>
    </source>
</evidence>
<proteinExistence type="inferred from homology"/>
<dbReference type="EMBL" id="SPMX01000018">
    <property type="protein sequence ID" value="NMQ05267.1"/>
    <property type="molecule type" value="Genomic_DNA"/>
</dbReference>
<sequence length="96" mass="10715">MNTPELIAIVAQMTEQPRESVEDCVRTALAVIAGALSDHEVVKLAGLGRMQVRQVGVERLVRLAPHLPERYIAPHAVHFRPNRRLRAEIDFRAGEA</sequence>
<dbReference type="Proteomes" id="UP000886469">
    <property type="component" value="Unassembled WGS sequence"/>
</dbReference>
<dbReference type="Pfam" id="PF00216">
    <property type="entry name" value="Bac_DNA_binding"/>
    <property type="match status" value="1"/>
</dbReference>
<dbReference type="Gene3D" id="4.10.520.10">
    <property type="entry name" value="IHF-like DNA-binding proteins"/>
    <property type="match status" value="1"/>
</dbReference>
<comment type="caution">
    <text evidence="3">The sequence shown here is derived from an EMBL/GenBank/DDBJ whole genome shotgun (WGS) entry which is preliminary data.</text>
</comment>
<name>A0ABX1T8Y9_9PROT</name>
<protein>
    <recommendedName>
        <fullName evidence="5">Integration host factor subunit beta</fullName>
    </recommendedName>
</protein>
<accession>A0ABX1T8Y9</accession>
<dbReference type="InterPro" id="IPR010992">
    <property type="entry name" value="IHF-like_DNA-bd_dom_sf"/>
</dbReference>